<sequence>MFALNSIKRARTTIIEKTASPELFAHSPALALFRDFRDLPPACFSGSTHLEVAAEQVIQSPYDFGLVVNSQHEILGCILESVLLLENRMSLQQAGFDLALMDARQLMKPLSALLAIELSAFSQLSVRKLAKLMLQKQLQELVIMDSASDEMRSIITLTQMRKLTHLALHQPTPVSQLVGILKH</sequence>
<dbReference type="RefSeq" id="WP_015048185.1">
    <property type="nucleotide sequence ID" value="NC_018868.3"/>
</dbReference>
<dbReference type="KEGG" id="saga:M5M_14480"/>
<dbReference type="Proteomes" id="UP000000466">
    <property type="component" value="Chromosome"/>
</dbReference>
<evidence type="ECO:0000313" key="2">
    <source>
        <dbReference type="Proteomes" id="UP000000466"/>
    </source>
</evidence>
<name>K4L1I3_SIMAS</name>
<accession>K4L1I3</accession>
<keyword evidence="2" id="KW-1185">Reference proteome</keyword>
<gene>
    <name evidence="1" type="ordered locus">M5M_14480</name>
</gene>
<proteinExistence type="predicted"/>
<dbReference type="OrthoDB" id="5295117at2"/>
<protein>
    <submittedName>
        <fullName evidence="1">Signal transduction protein</fullName>
    </submittedName>
</protein>
<dbReference type="EMBL" id="CP003746">
    <property type="protein sequence ID" value="AFV00033.1"/>
    <property type="molecule type" value="Genomic_DNA"/>
</dbReference>
<evidence type="ECO:0000313" key="1">
    <source>
        <dbReference type="EMBL" id="AFV00033.1"/>
    </source>
</evidence>
<dbReference type="STRING" id="1117647.M5M_14480"/>
<dbReference type="AlphaFoldDB" id="K4L1I3"/>
<reference evidence="1 2" key="1">
    <citation type="journal article" date="2013" name="Genome Announc.">
        <title>Complete genome sequence of Simiduia agarivorans SA1(T), a marine bacterium able to degrade a variety of polysaccharides.</title>
        <authorList>
            <person name="Lin S.Y."/>
            <person name="Shieh W.Y."/>
            <person name="Chen J.S."/>
            <person name="Tang S.L."/>
        </authorList>
    </citation>
    <scope>NUCLEOTIDE SEQUENCE [LARGE SCALE GENOMIC DNA]</scope>
    <source>
        <strain evidence="2">DSM 21679 / JCM 13881 / BCRC 17597 / SA1</strain>
    </source>
</reference>
<organism evidence="1 2">
    <name type="scientific">Simiduia agarivorans (strain DSM 21679 / JCM 13881 / BCRC 17597 / SA1)</name>
    <dbReference type="NCBI Taxonomy" id="1117647"/>
    <lineage>
        <taxon>Bacteria</taxon>
        <taxon>Pseudomonadati</taxon>
        <taxon>Pseudomonadota</taxon>
        <taxon>Gammaproteobacteria</taxon>
        <taxon>Cellvibrionales</taxon>
        <taxon>Cellvibrionaceae</taxon>
        <taxon>Simiduia</taxon>
    </lineage>
</organism>
<dbReference type="HOGENOM" id="CLU_1474240_0_0_6"/>